<dbReference type="STRING" id="1225564.AA309_23285"/>
<feature type="transmembrane region" description="Helical" evidence="1">
    <location>
        <begin position="27"/>
        <end position="53"/>
    </location>
</feature>
<evidence type="ECO:0000256" key="1">
    <source>
        <dbReference type="SAM" id="Phobius"/>
    </source>
</evidence>
<evidence type="ECO:0000313" key="3">
    <source>
        <dbReference type="Proteomes" id="UP000035489"/>
    </source>
</evidence>
<keyword evidence="1" id="KW-1133">Transmembrane helix</keyword>
<evidence type="ECO:0000313" key="2">
    <source>
        <dbReference type="EMBL" id="KLK90849.1"/>
    </source>
</evidence>
<protein>
    <submittedName>
        <fullName evidence="2">Uncharacterized protein</fullName>
    </submittedName>
</protein>
<proteinExistence type="predicted"/>
<feature type="transmembrane region" description="Helical" evidence="1">
    <location>
        <begin position="65"/>
        <end position="85"/>
    </location>
</feature>
<sequence>MMVGRHPGWDFTLSVIKIATGNAWNRVAASLVVAGIAALTSILQYIIIGLFALGGTKIVIPDAPTWIGFALIGIGIGVLILGRVVPERTGAPQLSPTPNLHDVDLHQRFREKVTDDVLLFLREHDLGNTFPRKALDPLFDMDATWRGGRYEFSDPELQKSFQEVRSALRVFIGLALTYIHSHWNNPELATVMTDQDQRRGRSQSTLDNARKLNTAATDLCARIDDFERLAAVRLKTV</sequence>
<accession>A0A0H1R747</accession>
<dbReference type="Proteomes" id="UP000035489">
    <property type="component" value="Unassembled WGS sequence"/>
</dbReference>
<keyword evidence="3" id="KW-1185">Reference proteome</keyword>
<organism evidence="2 3">
    <name type="scientific">Microvirga vignae</name>
    <dbReference type="NCBI Taxonomy" id="1225564"/>
    <lineage>
        <taxon>Bacteria</taxon>
        <taxon>Pseudomonadati</taxon>
        <taxon>Pseudomonadota</taxon>
        <taxon>Alphaproteobacteria</taxon>
        <taxon>Hyphomicrobiales</taxon>
        <taxon>Methylobacteriaceae</taxon>
        <taxon>Microvirga</taxon>
    </lineage>
</organism>
<name>A0A0H1R747_9HYPH</name>
<reference evidence="2 3" key="1">
    <citation type="submission" date="2015-05" db="EMBL/GenBank/DDBJ databases">
        <title>Draft genome sequence of Microvirga vignae strain BR3299, a novel nitrogen fixing bacteria isolated from Brazil semi-aired region.</title>
        <authorList>
            <person name="Zilli J.E."/>
            <person name="Passos S.R."/>
            <person name="Leite J."/>
            <person name="Baldani J.I."/>
            <person name="Xavier G.R."/>
            <person name="Rumjaneck N.G."/>
            <person name="Simoes-Araujo J.L."/>
        </authorList>
    </citation>
    <scope>NUCLEOTIDE SEQUENCE [LARGE SCALE GENOMIC DNA]</scope>
    <source>
        <strain evidence="2 3">BR3299</strain>
    </source>
</reference>
<gene>
    <name evidence="2" type="ORF">AA309_23285</name>
</gene>
<dbReference type="EMBL" id="LCYG01000064">
    <property type="protein sequence ID" value="KLK90849.1"/>
    <property type="molecule type" value="Genomic_DNA"/>
</dbReference>
<dbReference type="RefSeq" id="WP_047191424.1">
    <property type="nucleotide sequence ID" value="NZ_LCYG01000064.1"/>
</dbReference>
<dbReference type="AlphaFoldDB" id="A0A0H1R747"/>
<keyword evidence="1" id="KW-0472">Membrane</keyword>
<comment type="caution">
    <text evidence="2">The sequence shown here is derived from an EMBL/GenBank/DDBJ whole genome shotgun (WGS) entry which is preliminary data.</text>
</comment>
<dbReference type="PATRIC" id="fig|1225564.3.peg.6071"/>
<keyword evidence="1" id="KW-0812">Transmembrane</keyword>
<dbReference type="OrthoDB" id="8910972at2"/>